<evidence type="ECO:0000313" key="1">
    <source>
        <dbReference type="EMBL" id="TPG59906.1"/>
    </source>
</evidence>
<dbReference type="Proteomes" id="UP000317663">
    <property type="component" value="Unassembled WGS sequence"/>
</dbReference>
<gene>
    <name evidence="1" type="ORF">EAH77_15175</name>
</gene>
<reference evidence="1 2" key="1">
    <citation type="journal article" date="2019" name="Environ. Microbiol.">
        <title>Species interactions and distinct microbial communities in high Arctic permafrost affected cryosols are associated with the CH4 and CO2 gas fluxes.</title>
        <authorList>
            <person name="Altshuler I."/>
            <person name="Hamel J."/>
            <person name="Turney S."/>
            <person name="Magnuson E."/>
            <person name="Levesque R."/>
            <person name="Greer C."/>
            <person name="Whyte L.G."/>
        </authorList>
    </citation>
    <scope>NUCLEOTIDE SEQUENCE [LARGE SCALE GENOMIC DNA]</scope>
    <source>
        <strain evidence="1 2">E4</strain>
    </source>
</reference>
<comment type="caution">
    <text evidence="1">The sequence shown here is derived from an EMBL/GenBank/DDBJ whole genome shotgun (WGS) entry which is preliminary data.</text>
</comment>
<accession>A0A502GFY4</accession>
<dbReference type="EMBL" id="RCZD01000008">
    <property type="protein sequence ID" value="TPG59906.1"/>
    <property type="molecule type" value="Genomic_DNA"/>
</dbReference>
<proteinExistence type="predicted"/>
<sequence>MNPHASHYYGKRRPEIKRGLLSPYDTSIEDFYGLTLQELREIPLQVQDEDVHDKFIPANIQDIHFDETKRCFMLEYLVKSSEYAPRQRFTQHLVLNNLIIHKNLPLENTPRLAFLYSDDFVARQYAHACPDIAGYLLKKMETFRFNPEKTKRTLKLLKDIFIHTLRPFTVDCPHADMNEAMDEIAAHMHNHFFAGDILIHRNNASLVEAGLVKAANKDERWIDIYYPVDDVTVRERLPLRGQIIGYYSSDRFAYGDLSKLLLAYRSDIKIGKYSKQGEDSNLALFLNNPNVSKFYASLTGEVS</sequence>
<keyword evidence="2" id="KW-1185">Reference proteome</keyword>
<name>A0A502GFY4_9GAMM</name>
<organism evidence="1 2">
    <name type="scientific">Ewingella americana</name>
    <dbReference type="NCBI Taxonomy" id="41202"/>
    <lineage>
        <taxon>Bacteria</taxon>
        <taxon>Pseudomonadati</taxon>
        <taxon>Pseudomonadota</taxon>
        <taxon>Gammaproteobacteria</taxon>
        <taxon>Enterobacterales</taxon>
        <taxon>Yersiniaceae</taxon>
        <taxon>Ewingella</taxon>
    </lineage>
</organism>
<evidence type="ECO:0000313" key="2">
    <source>
        <dbReference type="Proteomes" id="UP000317663"/>
    </source>
</evidence>
<dbReference type="RefSeq" id="WP_140473635.1">
    <property type="nucleotide sequence ID" value="NZ_RCZD01000008.1"/>
</dbReference>
<protein>
    <submittedName>
        <fullName evidence="1">Uncharacterized protein</fullName>
    </submittedName>
</protein>
<dbReference type="AlphaFoldDB" id="A0A502GFY4"/>